<evidence type="ECO:0000259" key="2">
    <source>
        <dbReference type="Pfam" id="PF03632"/>
    </source>
</evidence>
<accession>A0A0B2ALI8</accession>
<dbReference type="InterPro" id="IPR023198">
    <property type="entry name" value="PGP-like_dom2"/>
</dbReference>
<dbReference type="SUPFAM" id="SSF56784">
    <property type="entry name" value="HAD-like"/>
    <property type="match status" value="1"/>
</dbReference>
<dbReference type="Gene3D" id="2.70.98.40">
    <property type="entry name" value="Glycoside hydrolase, family 65, N-terminal domain"/>
    <property type="match status" value="1"/>
</dbReference>
<evidence type="ECO:0000259" key="3">
    <source>
        <dbReference type="Pfam" id="PF03633"/>
    </source>
</evidence>
<dbReference type="Pfam" id="PF03632">
    <property type="entry name" value="Glyco_hydro_65m"/>
    <property type="match status" value="1"/>
</dbReference>
<dbReference type="Gene3D" id="3.40.50.1000">
    <property type="entry name" value="HAD superfamily/HAD-like"/>
    <property type="match status" value="1"/>
</dbReference>
<name>A0A0B2ALI8_9MICC</name>
<dbReference type="Gene3D" id="1.50.10.10">
    <property type="match status" value="1"/>
</dbReference>
<evidence type="ECO:0000259" key="4">
    <source>
        <dbReference type="Pfam" id="PF03636"/>
    </source>
</evidence>
<evidence type="ECO:0000313" key="6">
    <source>
        <dbReference type="Proteomes" id="UP000030982"/>
    </source>
</evidence>
<dbReference type="GO" id="GO:0030246">
    <property type="term" value="F:carbohydrate binding"/>
    <property type="evidence" value="ECO:0007669"/>
    <property type="project" value="InterPro"/>
</dbReference>
<evidence type="ECO:0000256" key="1">
    <source>
        <dbReference type="ARBA" id="ARBA00023295"/>
    </source>
</evidence>
<sequence length="1055" mass="115856">MTRSPTWDAARPPFDAVVFDLDGVVTDTAVVHEAAWRELFDSVLNDPRAADGDGAQSFSRGDYLRFVDGRPREEGVLAFLGSRGISIARGSADDAPGSWSAFGLGALKDQLFKKRLEAGGVEVFEGTAQLLSRLHAGHVPVALATASRNAEAVLKAAHLQGAFDVVIDGVEAARLRLPGKPRPDTFLEAARRLGLESGRAVVIEDSAAGVEAAHRGGFGLVVGIDRGGRRTELEKAGADVVLDDVGELDLGLVIADPWLLVYEGTDPGHEGHREALTTLSNGYVGVRGAAAESGRGGIGYPGTYLSGVYNRVVNLVEGHETEDEHMVNGPNWIHLDLSIRGGNWWSQGGLTLISERRVLDLRRALLTREAVLTDDDGHRLRVLQRRFVSMADPHLMALETTVTAEGWSGKATVRSGLDLDVSNENVFEDSLLARRHLVDVTALDEGESAHANVLTAEAETIQSKVRIATAMRTVLEGAGGHPGATGRIGGLHFHEFTLELLEGRPARIAKTVAFATSRDRAISSPKTAALAALERSERAFGELLTEHSAVWKRLLPLFTVRVDAATHVQLVVNLHVFHVLQVLAPCVADLDVGVPARGLHGEGYRGHVFWDELFVLPLITSRIPAVARSLIAYRWRRLPAARAAAAAQGLKGALFPWQSGSDGREETPQWIFNPRSGHWLPDRSRLQRHVGLGIAFNAWQYFEATRDRYWLLQQGAELVIEVARLFVALAEYDVEEDRFHLRGLMGPDEYHTGYPDRQAEGIDDNAYTNAMSAWVCHTACRIPELVQGHDRESLIERLRIRPEEQGQWEHLSRRMAIPFHDEGIISQFAGYGDLEELDWDAYRDKYHNIERLDLILEAEGDSTNRYKLSKQADALMLLYLFGRDELITLLDRLGYSATPEQLARSVDYYLSRTAHGSTLSRVAHASVLASMDPERAWETFREALDADLDDTQGGTTRAGVHLGAMAGTIDVVQRSFAGLRLTADALVFAPQLPRELRSVAFRVRYRDQLLDIRLEHGRLSLVSAPGDASPIRLRVGNEEALLAAGGSHHFRLSKA</sequence>
<dbReference type="STRING" id="1338436.LK10_06555"/>
<feature type="domain" description="Glycoside hydrolase family 65 central catalytic" evidence="2">
    <location>
        <begin position="574"/>
        <end position="969"/>
    </location>
</feature>
<dbReference type="OrthoDB" id="9816160at2"/>
<dbReference type="SFLD" id="SFLDG01129">
    <property type="entry name" value="C1.5:_HAD__Beta-PGM__Phosphata"/>
    <property type="match status" value="1"/>
</dbReference>
<dbReference type="InterPro" id="IPR005195">
    <property type="entry name" value="Glyco_hydro_65_M"/>
</dbReference>
<keyword evidence="1" id="KW-0326">Glycosidase</keyword>
<dbReference type="EMBL" id="JTDL01000082">
    <property type="protein sequence ID" value="KHL04206.1"/>
    <property type="molecule type" value="Genomic_DNA"/>
</dbReference>
<dbReference type="GO" id="GO:0005975">
    <property type="term" value="P:carbohydrate metabolic process"/>
    <property type="evidence" value="ECO:0007669"/>
    <property type="project" value="InterPro"/>
</dbReference>
<dbReference type="NCBIfam" id="TIGR01509">
    <property type="entry name" value="HAD-SF-IA-v3"/>
    <property type="match status" value="1"/>
</dbReference>
<dbReference type="Proteomes" id="UP000030982">
    <property type="component" value="Unassembled WGS sequence"/>
</dbReference>
<feature type="domain" description="Glycoside hydrolase family 65 C-terminal" evidence="3">
    <location>
        <begin position="979"/>
        <end position="1040"/>
    </location>
</feature>
<comment type="caution">
    <text evidence="5">The sequence shown here is derived from an EMBL/GenBank/DDBJ whole genome shotgun (WGS) entry which is preliminary data.</text>
</comment>
<dbReference type="InterPro" id="IPR011013">
    <property type="entry name" value="Gal_mutarotase_sf_dom"/>
</dbReference>
<dbReference type="SUPFAM" id="SSF74650">
    <property type="entry name" value="Galactose mutarotase-like"/>
    <property type="match status" value="1"/>
</dbReference>
<dbReference type="PANTHER" id="PTHR11051:SF8">
    <property type="entry name" value="PROTEIN-GLUCOSYLGALACTOSYLHYDROXYLYSINE GLUCOSIDASE"/>
    <property type="match status" value="1"/>
</dbReference>
<dbReference type="SFLD" id="SFLDS00003">
    <property type="entry name" value="Haloacid_Dehalogenase"/>
    <property type="match status" value="1"/>
</dbReference>
<dbReference type="InterPro" id="IPR005194">
    <property type="entry name" value="Glyco_hydro_65_C"/>
</dbReference>
<dbReference type="InterPro" id="IPR005196">
    <property type="entry name" value="Glyco_hydro_65_N"/>
</dbReference>
<dbReference type="SUPFAM" id="SSF48208">
    <property type="entry name" value="Six-hairpin glycosidases"/>
    <property type="match status" value="1"/>
</dbReference>
<reference evidence="5 6" key="1">
    <citation type="submission" date="2014-09" db="EMBL/GenBank/DDBJ databases">
        <title>Genome sequence of Sinomonas sp. MUSC 117.</title>
        <authorList>
            <person name="Lee L.-H."/>
        </authorList>
    </citation>
    <scope>NUCLEOTIDE SEQUENCE [LARGE SCALE GENOMIC DNA]</scope>
    <source>
        <strain evidence="5 6">MUSC 117</strain>
    </source>
</reference>
<keyword evidence="1" id="KW-0378">Hydrolase</keyword>
<dbReference type="PANTHER" id="PTHR11051">
    <property type="entry name" value="GLYCOSYL HYDROLASE-RELATED"/>
    <property type="match status" value="1"/>
</dbReference>
<keyword evidence="6" id="KW-1185">Reference proteome</keyword>
<gene>
    <name evidence="5" type="ORF">LK10_06555</name>
</gene>
<proteinExistence type="predicted"/>
<feature type="domain" description="Glycoside hydrolase family 65 N-terminal" evidence="4">
    <location>
        <begin position="262"/>
        <end position="518"/>
    </location>
</feature>
<dbReference type="GO" id="GO:0016757">
    <property type="term" value="F:glycosyltransferase activity"/>
    <property type="evidence" value="ECO:0007669"/>
    <property type="project" value="UniProtKB-ARBA"/>
</dbReference>
<dbReference type="Gene3D" id="2.60.420.10">
    <property type="entry name" value="Maltose phosphorylase, domain 3"/>
    <property type="match status" value="1"/>
</dbReference>
<dbReference type="RefSeq" id="WP_043121295.1">
    <property type="nucleotide sequence ID" value="NZ_JTDL01000082.1"/>
</dbReference>
<dbReference type="FunFam" id="1.50.10.10:FF:000053">
    <property type="entry name" value="Putative glycosyl hydrolase"/>
    <property type="match status" value="1"/>
</dbReference>
<dbReference type="InterPro" id="IPR037018">
    <property type="entry name" value="GH65_N"/>
</dbReference>
<dbReference type="Gene3D" id="1.10.150.240">
    <property type="entry name" value="Putative phosphatase, domain 2"/>
    <property type="match status" value="1"/>
</dbReference>
<dbReference type="InterPro" id="IPR036412">
    <property type="entry name" value="HAD-like_sf"/>
</dbReference>
<protein>
    <submittedName>
        <fullName evidence="5">Beta-phosphoglucomutase</fullName>
    </submittedName>
</protein>
<organism evidence="5 6">
    <name type="scientific">Sinomonas humi</name>
    <dbReference type="NCBI Taxonomy" id="1338436"/>
    <lineage>
        <taxon>Bacteria</taxon>
        <taxon>Bacillati</taxon>
        <taxon>Actinomycetota</taxon>
        <taxon>Actinomycetes</taxon>
        <taxon>Micrococcales</taxon>
        <taxon>Micrococcaceae</taxon>
        <taxon>Sinomonas</taxon>
    </lineage>
</organism>
<dbReference type="InterPro" id="IPR008928">
    <property type="entry name" value="6-hairpin_glycosidase_sf"/>
</dbReference>
<dbReference type="Pfam" id="PF00702">
    <property type="entry name" value="Hydrolase"/>
    <property type="match status" value="1"/>
</dbReference>
<dbReference type="GO" id="GO:0004553">
    <property type="term" value="F:hydrolase activity, hydrolyzing O-glycosyl compounds"/>
    <property type="evidence" value="ECO:0007669"/>
    <property type="project" value="TreeGrafter"/>
</dbReference>
<dbReference type="InterPro" id="IPR012341">
    <property type="entry name" value="6hp_glycosidase-like_sf"/>
</dbReference>
<dbReference type="AlphaFoldDB" id="A0A0B2ALI8"/>
<dbReference type="Pfam" id="PF03633">
    <property type="entry name" value="Glyco_hydro_65C"/>
    <property type="match status" value="1"/>
</dbReference>
<dbReference type="InterPro" id="IPR023214">
    <property type="entry name" value="HAD_sf"/>
</dbReference>
<dbReference type="InterPro" id="IPR006439">
    <property type="entry name" value="HAD-SF_hydro_IA"/>
</dbReference>
<dbReference type="Pfam" id="PF03636">
    <property type="entry name" value="Glyco_hydro_65N"/>
    <property type="match status" value="1"/>
</dbReference>
<evidence type="ECO:0000313" key="5">
    <source>
        <dbReference type="EMBL" id="KHL04206.1"/>
    </source>
</evidence>